<gene>
    <name evidence="9" type="primary">trxA</name>
    <name evidence="9" type="ORF">JFN90_18795</name>
</gene>
<sequence>MASENVHTFTDDNFEKEVLQSDIPVLVDFWATWCAPCKAIAPLIDTVASEYEGRVKVGKVNVDDNPATPGKYGVRGIPTVILIKDGKVLDQVVGAIPKAQLEALINKAL</sequence>
<organism evidence="9 10">
    <name type="scientific">Geomonas propionica</name>
    <dbReference type="NCBI Taxonomy" id="2798582"/>
    <lineage>
        <taxon>Bacteria</taxon>
        <taxon>Pseudomonadati</taxon>
        <taxon>Thermodesulfobacteriota</taxon>
        <taxon>Desulfuromonadia</taxon>
        <taxon>Geobacterales</taxon>
        <taxon>Geobacteraceae</taxon>
        <taxon>Geomonas</taxon>
    </lineage>
</organism>
<comment type="similarity">
    <text evidence="1 7">Belongs to the thioredoxin family.</text>
</comment>
<keyword evidence="4" id="KW-1015">Disulfide bond</keyword>
<protein>
    <recommendedName>
        <fullName evidence="6 7">Thioredoxin</fullName>
    </recommendedName>
</protein>
<reference evidence="9 10" key="1">
    <citation type="submission" date="2020-12" db="EMBL/GenBank/DDBJ databases">
        <title>Geomonas sp. Red259, isolated from paddy soil.</title>
        <authorList>
            <person name="Xu Z."/>
            <person name="Zhang Z."/>
            <person name="Masuda Y."/>
            <person name="Itoh H."/>
            <person name="Senoo K."/>
        </authorList>
    </citation>
    <scope>NUCLEOTIDE SEQUENCE [LARGE SCALE GENOMIC DNA]</scope>
    <source>
        <strain evidence="9 10">Red259</strain>
    </source>
</reference>
<dbReference type="InterPro" id="IPR005746">
    <property type="entry name" value="Thioredoxin"/>
</dbReference>
<dbReference type="InterPro" id="IPR036249">
    <property type="entry name" value="Thioredoxin-like_sf"/>
</dbReference>
<proteinExistence type="inferred from homology"/>
<dbReference type="SUPFAM" id="SSF52833">
    <property type="entry name" value="Thioredoxin-like"/>
    <property type="match status" value="1"/>
</dbReference>
<dbReference type="PRINTS" id="PR00421">
    <property type="entry name" value="THIOREDOXIN"/>
</dbReference>
<dbReference type="Proteomes" id="UP000641025">
    <property type="component" value="Unassembled WGS sequence"/>
</dbReference>
<dbReference type="EMBL" id="JAEMHK010000016">
    <property type="protein sequence ID" value="MBJ6802179.1"/>
    <property type="molecule type" value="Genomic_DNA"/>
</dbReference>
<evidence type="ECO:0000256" key="5">
    <source>
        <dbReference type="ARBA" id="ARBA00023284"/>
    </source>
</evidence>
<comment type="caution">
    <text evidence="9">The sequence shown here is derived from an EMBL/GenBank/DDBJ whole genome shotgun (WGS) entry which is preliminary data.</text>
</comment>
<keyword evidence="3" id="KW-0249">Electron transport</keyword>
<evidence type="ECO:0000313" key="10">
    <source>
        <dbReference type="Proteomes" id="UP000641025"/>
    </source>
</evidence>
<accession>A0ABS0YW63</accession>
<evidence type="ECO:0000256" key="7">
    <source>
        <dbReference type="PIRNR" id="PIRNR000077"/>
    </source>
</evidence>
<dbReference type="CDD" id="cd02947">
    <property type="entry name" value="TRX_family"/>
    <property type="match status" value="1"/>
</dbReference>
<evidence type="ECO:0000256" key="6">
    <source>
        <dbReference type="NCBIfam" id="TIGR01068"/>
    </source>
</evidence>
<dbReference type="PROSITE" id="PS51352">
    <property type="entry name" value="THIOREDOXIN_2"/>
    <property type="match status" value="1"/>
</dbReference>
<name>A0ABS0YW63_9BACT</name>
<evidence type="ECO:0000256" key="3">
    <source>
        <dbReference type="ARBA" id="ARBA00022982"/>
    </source>
</evidence>
<keyword evidence="2" id="KW-0813">Transport</keyword>
<keyword evidence="10" id="KW-1185">Reference proteome</keyword>
<keyword evidence="5" id="KW-0676">Redox-active center</keyword>
<dbReference type="InterPro" id="IPR017937">
    <property type="entry name" value="Thioredoxin_CS"/>
</dbReference>
<dbReference type="NCBIfam" id="TIGR01068">
    <property type="entry name" value="thioredoxin"/>
    <property type="match status" value="1"/>
</dbReference>
<evidence type="ECO:0000256" key="4">
    <source>
        <dbReference type="ARBA" id="ARBA00023157"/>
    </source>
</evidence>
<dbReference type="PIRSF" id="PIRSF000077">
    <property type="entry name" value="Thioredoxin"/>
    <property type="match status" value="1"/>
</dbReference>
<dbReference type="InterPro" id="IPR013766">
    <property type="entry name" value="Thioredoxin_domain"/>
</dbReference>
<evidence type="ECO:0000256" key="1">
    <source>
        <dbReference type="ARBA" id="ARBA00008987"/>
    </source>
</evidence>
<dbReference type="PANTHER" id="PTHR45663:SF11">
    <property type="entry name" value="GEO12009P1"/>
    <property type="match status" value="1"/>
</dbReference>
<feature type="domain" description="Thioredoxin" evidence="8">
    <location>
        <begin position="1"/>
        <end position="109"/>
    </location>
</feature>
<dbReference type="PANTHER" id="PTHR45663">
    <property type="entry name" value="GEO12009P1"/>
    <property type="match status" value="1"/>
</dbReference>
<evidence type="ECO:0000256" key="2">
    <source>
        <dbReference type="ARBA" id="ARBA00022448"/>
    </source>
</evidence>
<dbReference type="RefSeq" id="WP_199396653.1">
    <property type="nucleotide sequence ID" value="NZ_JAEMHK010000016.1"/>
</dbReference>
<evidence type="ECO:0000259" key="8">
    <source>
        <dbReference type="PROSITE" id="PS51352"/>
    </source>
</evidence>
<dbReference type="Pfam" id="PF00085">
    <property type="entry name" value="Thioredoxin"/>
    <property type="match status" value="1"/>
</dbReference>
<dbReference type="PROSITE" id="PS00194">
    <property type="entry name" value="THIOREDOXIN_1"/>
    <property type="match status" value="1"/>
</dbReference>
<evidence type="ECO:0000313" key="9">
    <source>
        <dbReference type="EMBL" id="MBJ6802179.1"/>
    </source>
</evidence>
<dbReference type="Gene3D" id="3.40.30.10">
    <property type="entry name" value="Glutaredoxin"/>
    <property type="match status" value="1"/>
</dbReference>